<dbReference type="GO" id="GO:0034599">
    <property type="term" value="P:cellular response to oxidative stress"/>
    <property type="evidence" value="ECO:0007669"/>
    <property type="project" value="TreeGrafter"/>
</dbReference>
<sequence length="453" mass="48215">MSDYDFDLFVIGAGSGGVRAARVASGYGAKVAIAEESRVGGTCVIRGCVPKKLLVYGAHFAEDFEDAAAYGWTLPGEPSFSWKKLIANKDAEIDRLNGIYHKLLAGSNVKLFEHRATFKDAHTVLVGGEEVTAERILIAVGGHPTLPDIPGIEHAISSNEAFHLEDLPKRIVVVGGGYIAVEFAGIFAGLGSRVTQLYRGDQILRGFDHDIRNHLAEEIVKKGVDLRFNTNVTAIEKQSDGSLKLTLTGGGDMEVDAVMFATGRAPNTKGLGLEAVGIETNDNGAVKINKGLQTSVPNVYAVGDVTDHVQLTPVAIKEGMAFADTVFGGKPWSMSYDAIPTAVFSQPPVGTVGLSEEEARAKGGPVEIYKSTFKPMRHTLSGRDEKTLMKLVVDKTTDVVLGAHMVGPDAAEIIQGIGIAVRLGATKAQFDQTVAVHPSAAEEFVTMRFPVAD</sequence>
<dbReference type="PRINTS" id="PR00411">
    <property type="entry name" value="PNDRDTASEI"/>
</dbReference>
<feature type="binding site" evidence="11">
    <location>
        <position position="304"/>
    </location>
    <ligand>
        <name>FAD</name>
        <dbReference type="ChEBI" id="CHEBI:57692"/>
    </ligand>
</feature>
<feature type="binding site" evidence="11">
    <location>
        <position position="52"/>
    </location>
    <ligand>
        <name>FAD</name>
        <dbReference type="ChEBI" id="CHEBI:57692"/>
    </ligand>
</feature>
<keyword evidence="11" id="KW-0547">Nucleotide-binding</keyword>
<proteinExistence type="inferred from homology"/>
<feature type="domain" description="FAD/NAD(P)-binding" evidence="16">
    <location>
        <begin position="6"/>
        <end position="319"/>
    </location>
</feature>
<comment type="similarity">
    <text evidence="1 13">Belongs to the class-I pyridine nucleotide-disulfide oxidoreductase family.</text>
</comment>
<dbReference type="EC" id="1.8.1.7" evidence="14"/>
<evidence type="ECO:0000256" key="9">
    <source>
        <dbReference type="ARBA" id="ARBA00049142"/>
    </source>
</evidence>
<evidence type="ECO:0000256" key="8">
    <source>
        <dbReference type="ARBA" id="ARBA00023284"/>
    </source>
</evidence>
<evidence type="ECO:0000256" key="10">
    <source>
        <dbReference type="PIRSR" id="PIRSR000350-2"/>
    </source>
</evidence>
<comment type="function">
    <text evidence="14">Catalyzes the reduction of glutathione disulfide (GSSG) to reduced glutathione (GSH).</text>
</comment>
<keyword evidence="4 11" id="KW-0274">FAD</keyword>
<gene>
    <name evidence="17" type="ORF">AUP42_21120</name>
</gene>
<evidence type="ECO:0000259" key="16">
    <source>
        <dbReference type="Pfam" id="PF07992"/>
    </source>
</evidence>
<dbReference type="Pfam" id="PF02852">
    <property type="entry name" value="Pyr_redox_dim"/>
    <property type="match status" value="1"/>
</dbReference>
<keyword evidence="6 13" id="KW-0560">Oxidoreductase</keyword>
<evidence type="ECO:0000256" key="6">
    <source>
        <dbReference type="ARBA" id="ARBA00023002"/>
    </source>
</evidence>
<feature type="binding site" evidence="11">
    <location>
        <begin position="175"/>
        <end position="182"/>
    </location>
    <ligand>
        <name>NAD(+)</name>
        <dbReference type="ChEBI" id="CHEBI:57540"/>
    </ligand>
</feature>
<reference evidence="17 18" key="1">
    <citation type="submission" date="2015-12" db="EMBL/GenBank/DDBJ databases">
        <title>Genome sequence of Thalassospira lucentensis MCCC 1A02072.</title>
        <authorList>
            <person name="Lu L."/>
            <person name="Lai Q."/>
            <person name="Shao Z."/>
            <person name="Qian P."/>
        </authorList>
    </citation>
    <scope>NUCLEOTIDE SEQUENCE [LARGE SCALE GENOMIC DNA]</scope>
    <source>
        <strain evidence="17 18">MCCC 1A02072</strain>
    </source>
</reference>
<dbReference type="GO" id="GO:0045454">
    <property type="term" value="P:cell redox homeostasis"/>
    <property type="evidence" value="ECO:0007669"/>
    <property type="project" value="InterPro"/>
</dbReference>
<feature type="binding site" evidence="11">
    <location>
        <position position="263"/>
    </location>
    <ligand>
        <name>NAD(+)</name>
        <dbReference type="ChEBI" id="CHEBI:57540"/>
    </ligand>
</feature>
<keyword evidence="7" id="KW-1015">Disulfide bond</keyword>
<feature type="disulfide bond" description="Redox-active" evidence="12">
    <location>
        <begin position="43"/>
        <end position="48"/>
    </location>
</feature>
<evidence type="ECO:0000256" key="14">
    <source>
        <dbReference type="RuleBase" id="RU365040"/>
    </source>
</evidence>
<dbReference type="PANTHER" id="PTHR42737:SF2">
    <property type="entry name" value="GLUTATHIONE REDUCTASE"/>
    <property type="match status" value="1"/>
</dbReference>
<dbReference type="InterPro" id="IPR001100">
    <property type="entry name" value="Pyr_nuc-diS_OxRdtase"/>
</dbReference>
<evidence type="ECO:0000256" key="11">
    <source>
        <dbReference type="PIRSR" id="PIRSR000350-3"/>
    </source>
</evidence>
<dbReference type="SUPFAM" id="SSF55424">
    <property type="entry name" value="FAD/NAD-linked reductases, dimerisation (C-terminal) domain"/>
    <property type="match status" value="1"/>
</dbReference>
<feature type="active site" description="Proton acceptor" evidence="10">
    <location>
        <position position="437"/>
    </location>
</feature>
<dbReference type="GO" id="GO:0005829">
    <property type="term" value="C:cytosol"/>
    <property type="evidence" value="ECO:0007669"/>
    <property type="project" value="TreeGrafter"/>
</dbReference>
<organism evidence="17 18">
    <name type="scientific">Thalassospira lucentensis</name>
    <dbReference type="NCBI Taxonomy" id="168935"/>
    <lineage>
        <taxon>Bacteria</taxon>
        <taxon>Pseudomonadati</taxon>
        <taxon>Pseudomonadota</taxon>
        <taxon>Alphaproteobacteria</taxon>
        <taxon>Rhodospirillales</taxon>
        <taxon>Thalassospiraceae</taxon>
        <taxon>Thalassospira</taxon>
    </lineage>
</organism>
<dbReference type="GO" id="GO:0050660">
    <property type="term" value="F:flavin adenine dinucleotide binding"/>
    <property type="evidence" value="ECO:0007669"/>
    <property type="project" value="InterPro"/>
</dbReference>
<dbReference type="AlphaFoldDB" id="A0A154L3Z0"/>
<evidence type="ECO:0000313" key="18">
    <source>
        <dbReference type="Proteomes" id="UP000076335"/>
    </source>
</evidence>
<dbReference type="RefSeq" id="WP_062952277.1">
    <property type="nucleotide sequence ID" value="NZ_LPVY01000016.1"/>
</dbReference>
<dbReference type="InterPro" id="IPR006324">
    <property type="entry name" value="GSHR"/>
</dbReference>
<evidence type="ECO:0000256" key="1">
    <source>
        <dbReference type="ARBA" id="ARBA00007532"/>
    </source>
</evidence>
<feature type="domain" description="Pyridine nucleotide-disulphide oxidoreductase dimerisation" evidence="15">
    <location>
        <begin position="339"/>
        <end position="447"/>
    </location>
</feature>
<evidence type="ECO:0000313" key="17">
    <source>
        <dbReference type="EMBL" id="KZB63277.1"/>
    </source>
</evidence>
<dbReference type="InterPro" id="IPR016156">
    <property type="entry name" value="FAD/NAD-linked_Rdtase_dimer_sf"/>
</dbReference>
<dbReference type="Pfam" id="PF07992">
    <property type="entry name" value="Pyr_redox_2"/>
    <property type="match status" value="1"/>
</dbReference>
<dbReference type="SUPFAM" id="SSF51905">
    <property type="entry name" value="FAD/NAD(P)-binding domain"/>
    <property type="match status" value="1"/>
</dbReference>
<evidence type="ECO:0000259" key="15">
    <source>
        <dbReference type="Pfam" id="PF02852"/>
    </source>
</evidence>
<evidence type="ECO:0000256" key="13">
    <source>
        <dbReference type="RuleBase" id="RU003691"/>
    </source>
</evidence>
<evidence type="ECO:0000256" key="3">
    <source>
        <dbReference type="ARBA" id="ARBA00022630"/>
    </source>
</evidence>
<dbReference type="InterPro" id="IPR004099">
    <property type="entry name" value="Pyr_nucl-diS_OxRdtase_dimer"/>
</dbReference>
<dbReference type="PROSITE" id="PS00076">
    <property type="entry name" value="PYRIDINE_REDOX_1"/>
    <property type="match status" value="1"/>
</dbReference>
<evidence type="ECO:0000256" key="7">
    <source>
        <dbReference type="ARBA" id="ARBA00023157"/>
    </source>
</evidence>
<dbReference type="PANTHER" id="PTHR42737">
    <property type="entry name" value="GLUTATHIONE REDUCTASE"/>
    <property type="match status" value="1"/>
</dbReference>
<dbReference type="Gene3D" id="3.30.390.30">
    <property type="match status" value="1"/>
</dbReference>
<dbReference type="PRINTS" id="PR00368">
    <property type="entry name" value="FADPNR"/>
</dbReference>
<dbReference type="GO" id="GO:0050661">
    <property type="term" value="F:NADP binding"/>
    <property type="evidence" value="ECO:0007669"/>
    <property type="project" value="InterPro"/>
</dbReference>
<accession>A0A154L3Z0</accession>
<dbReference type="OrthoDB" id="9764616at2"/>
<dbReference type="InterPro" id="IPR036188">
    <property type="entry name" value="FAD/NAD-bd_sf"/>
</dbReference>
<name>A0A154L3Z0_9PROT</name>
<dbReference type="GO" id="GO:0006749">
    <property type="term" value="P:glutathione metabolic process"/>
    <property type="evidence" value="ECO:0007669"/>
    <property type="project" value="InterPro"/>
</dbReference>
<evidence type="ECO:0000256" key="2">
    <source>
        <dbReference type="ARBA" id="ARBA00011738"/>
    </source>
</evidence>
<comment type="catalytic activity">
    <reaction evidence="9 14">
        <text>2 glutathione + NADP(+) = glutathione disulfide + NADPH + H(+)</text>
        <dbReference type="Rhea" id="RHEA:11740"/>
        <dbReference type="ChEBI" id="CHEBI:15378"/>
        <dbReference type="ChEBI" id="CHEBI:57783"/>
        <dbReference type="ChEBI" id="CHEBI:57925"/>
        <dbReference type="ChEBI" id="CHEBI:58297"/>
        <dbReference type="ChEBI" id="CHEBI:58349"/>
        <dbReference type="EC" id="1.8.1.7"/>
    </reaction>
</comment>
<dbReference type="Gene3D" id="3.50.50.60">
    <property type="entry name" value="FAD/NAD(P)-binding domain"/>
    <property type="match status" value="2"/>
</dbReference>
<protein>
    <recommendedName>
        <fullName evidence="14">Glutathione reductase</fullName>
        <shortName evidence="14">GRase</shortName>
        <ecNumber evidence="14">1.8.1.7</ecNumber>
    </recommendedName>
</protein>
<dbReference type="GO" id="GO:0004362">
    <property type="term" value="F:glutathione-disulfide reductase (NADPH) activity"/>
    <property type="evidence" value="ECO:0007669"/>
    <property type="project" value="UniProtKB-EC"/>
</dbReference>
<keyword evidence="3 13" id="KW-0285">Flavoprotein</keyword>
<comment type="subunit">
    <text evidence="2">Homodimer.</text>
</comment>
<evidence type="ECO:0000256" key="5">
    <source>
        <dbReference type="ARBA" id="ARBA00022857"/>
    </source>
</evidence>
<comment type="caution">
    <text evidence="17">The sequence shown here is derived from an EMBL/GenBank/DDBJ whole genome shotgun (WGS) entry which is preliminary data.</text>
</comment>
<dbReference type="PIRSF" id="PIRSF000350">
    <property type="entry name" value="Mercury_reductase_MerA"/>
    <property type="match status" value="1"/>
</dbReference>
<dbReference type="Proteomes" id="UP000076335">
    <property type="component" value="Unassembled WGS sequence"/>
</dbReference>
<evidence type="ECO:0000256" key="12">
    <source>
        <dbReference type="PIRSR" id="PIRSR000350-4"/>
    </source>
</evidence>
<dbReference type="InterPro" id="IPR046952">
    <property type="entry name" value="GSHR/TRXR-like"/>
</dbReference>
<comment type="cofactor">
    <cofactor evidence="11">
        <name>FAD</name>
        <dbReference type="ChEBI" id="CHEBI:57692"/>
    </cofactor>
    <text evidence="11">Binds 1 FAD per subunit.</text>
</comment>
<keyword evidence="11" id="KW-0520">NAD</keyword>
<dbReference type="NCBIfam" id="TIGR01424">
    <property type="entry name" value="gluta_reduc_2"/>
    <property type="match status" value="1"/>
</dbReference>
<evidence type="ECO:0000256" key="4">
    <source>
        <dbReference type="ARBA" id="ARBA00022827"/>
    </source>
</evidence>
<dbReference type="InterPro" id="IPR012999">
    <property type="entry name" value="Pyr_OxRdtase_I_AS"/>
</dbReference>
<dbReference type="NCBIfam" id="NF004776">
    <property type="entry name" value="PRK06116.1"/>
    <property type="match status" value="1"/>
</dbReference>
<keyword evidence="5 14" id="KW-0521">NADP</keyword>
<dbReference type="FunFam" id="3.50.50.60:FF:000051">
    <property type="entry name" value="Glutathione reductase"/>
    <property type="match status" value="1"/>
</dbReference>
<dbReference type="InterPro" id="IPR023753">
    <property type="entry name" value="FAD/NAD-binding_dom"/>
</dbReference>
<dbReference type="EMBL" id="LPVY01000016">
    <property type="protein sequence ID" value="KZB63277.1"/>
    <property type="molecule type" value="Genomic_DNA"/>
</dbReference>
<keyword evidence="8 13" id="KW-0676">Redox-active center</keyword>